<feature type="active site" description="Nucleophile" evidence="7">
    <location>
        <position position="376"/>
    </location>
</feature>
<dbReference type="Proteomes" id="UP000215043">
    <property type="component" value="Chromosome"/>
</dbReference>
<dbReference type="Gene3D" id="2.60.40.3710">
    <property type="match status" value="1"/>
</dbReference>
<dbReference type="GO" id="GO:0071555">
    <property type="term" value="P:cell wall organization"/>
    <property type="evidence" value="ECO:0007669"/>
    <property type="project" value="UniProtKB-UniRule"/>
</dbReference>
<evidence type="ECO:0000256" key="8">
    <source>
        <dbReference type="SAM" id="MobiDB-lite"/>
    </source>
</evidence>
<feature type="domain" description="L,D-TPase catalytic" evidence="9">
    <location>
        <begin position="279"/>
        <end position="400"/>
    </location>
</feature>
<comment type="pathway">
    <text evidence="1 7">Cell wall biogenesis; peptidoglycan biosynthesis.</text>
</comment>
<evidence type="ECO:0000256" key="6">
    <source>
        <dbReference type="ARBA" id="ARBA00023316"/>
    </source>
</evidence>
<dbReference type="Gene3D" id="2.60.40.3780">
    <property type="match status" value="1"/>
</dbReference>
<dbReference type="SUPFAM" id="SSF141523">
    <property type="entry name" value="L,D-transpeptidase catalytic domain-like"/>
    <property type="match status" value="1"/>
</dbReference>
<dbReference type="InterPro" id="IPR041280">
    <property type="entry name" value="Big_10"/>
</dbReference>
<accession>A0A223RWW6</accession>
<dbReference type="GO" id="GO:0071972">
    <property type="term" value="F:peptidoglycan L,D-transpeptidase activity"/>
    <property type="evidence" value="ECO:0007669"/>
    <property type="project" value="TreeGrafter"/>
</dbReference>
<dbReference type="Pfam" id="PF17964">
    <property type="entry name" value="Big_10"/>
    <property type="match status" value="1"/>
</dbReference>
<dbReference type="InterPro" id="IPR038063">
    <property type="entry name" value="Transpep_catalytic_dom"/>
</dbReference>
<proteinExistence type="predicted"/>
<evidence type="ECO:0000313" key="11">
    <source>
        <dbReference type="Proteomes" id="UP000215043"/>
    </source>
</evidence>
<dbReference type="Pfam" id="PF03734">
    <property type="entry name" value="YkuD"/>
    <property type="match status" value="1"/>
</dbReference>
<dbReference type="PANTHER" id="PTHR30582:SF2">
    <property type="entry name" value="L,D-TRANSPEPTIDASE YCIB-RELATED"/>
    <property type="match status" value="1"/>
</dbReference>
<keyword evidence="6 7" id="KW-0961">Cell wall biogenesis/degradation</keyword>
<feature type="compositionally biased region" description="Low complexity" evidence="8">
    <location>
        <begin position="69"/>
        <end position="82"/>
    </location>
</feature>
<dbReference type="PROSITE" id="PS52029">
    <property type="entry name" value="LD_TPASE"/>
    <property type="match status" value="1"/>
</dbReference>
<dbReference type="CDD" id="cd13432">
    <property type="entry name" value="LDT_IgD_like_2"/>
    <property type="match status" value="1"/>
</dbReference>
<dbReference type="InterPro" id="IPR050979">
    <property type="entry name" value="LD-transpeptidase"/>
</dbReference>
<keyword evidence="2" id="KW-0808">Transferase</keyword>
<feature type="region of interest" description="Disordered" evidence="8">
    <location>
        <begin position="68"/>
        <end position="110"/>
    </location>
</feature>
<evidence type="ECO:0000256" key="4">
    <source>
        <dbReference type="ARBA" id="ARBA00022984"/>
    </source>
</evidence>
<evidence type="ECO:0000256" key="1">
    <source>
        <dbReference type="ARBA" id="ARBA00004752"/>
    </source>
</evidence>
<feature type="region of interest" description="Disordered" evidence="8">
    <location>
        <begin position="1"/>
        <end position="26"/>
    </location>
</feature>
<keyword evidence="3 7" id="KW-0133">Cell shape</keyword>
<evidence type="ECO:0000256" key="5">
    <source>
        <dbReference type="ARBA" id="ARBA00023315"/>
    </source>
</evidence>
<dbReference type="AlphaFoldDB" id="A0A223RWW6"/>
<evidence type="ECO:0000256" key="3">
    <source>
        <dbReference type="ARBA" id="ARBA00022960"/>
    </source>
</evidence>
<evidence type="ECO:0000256" key="7">
    <source>
        <dbReference type="PROSITE-ProRule" id="PRU01373"/>
    </source>
</evidence>
<dbReference type="EMBL" id="CP022752">
    <property type="protein sequence ID" value="ASU80337.1"/>
    <property type="molecule type" value="Genomic_DNA"/>
</dbReference>
<reference evidence="10 11" key="1">
    <citation type="submission" date="2017-08" db="EMBL/GenBank/DDBJ databases">
        <title>The complete genome sequence of moderately halophilic actinomycete Actinopolyspora erythraea YIM 90600, the producer of novel erythromycin, novel actinopolysporins A-C and tubercidin.</title>
        <authorList>
            <person name="Yin M."/>
            <person name="Tang S."/>
        </authorList>
    </citation>
    <scope>NUCLEOTIDE SEQUENCE [LARGE SCALE GENOMIC DNA]</scope>
    <source>
        <strain evidence="10 11">YIM 90600</strain>
    </source>
</reference>
<keyword evidence="4 7" id="KW-0573">Peptidoglycan synthesis</keyword>
<gene>
    <name evidence="10" type="ORF">CDG81_21000</name>
</gene>
<evidence type="ECO:0000256" key="2">
    <source>
        <dbReference type="ARBA" id="ARBA00022679"/>
    </source>
</evidence>
<name>A0A223RWW6_9ACTN</name>
<dbReference type="GO" id="GO:0016746">
    <property type="term" value="F:acyltransferase activity"/>
    <property type="evidence" value="ECO:0007669"/>
    <property type="project" value="UniProtKB-KW"/>
</dbReference>
<feature type="compositionally biased region" description="Basic and acidic residues" evidence="8">
    <location>
        <begin position="8"/>
        <end position="22"/>
    </location>
</feature>
<organism evidence="10 11">
    <name type="scientific">Actinopolyspora erythraea</name>
    <dbReference type="NCBI Taxonomy" id="414996"/>
    <lineage>
        <taxon>Bacteria</taxon>
        <taxon>Bacillati</taxon>
        <taxon>Actinomycetota</taxon>
        <taxon>Actinomycetes</taxon>
        <taxon>Actinopolysporales</taxon>
        <taxon>Actinopolysporaceae</taxon>
        <taxon>Actinopolyspora</taxon>
    </lineage>
</organism>
<dbReference type="UniPathway" id="UPA00219"/>
<protein>
    <submittedName>
        <fullName evidence="10">L,D-transpeptidase</fullName>
    </submittedName>
</protein>
<dbReference type="GO" id="GO:0018104">
    <property type="term" value="P:peptidoglycan-protein cross-linking"/>
    <property type="evidence" value="ECO:0007669"/>
    <property type="project" value="TreeGrafter"/>
</dbReference>
<dbReference type="GO" id="GO:0008360">
    <property type="term" value="P:regulation of cell shape"/>
    <property type="evidence" value="ECO:0007669"/>
    <property type="project" value="UniProtKB-UniRule"/>
</dbReference>
<dbReference type="GO" id="GO:0005576">
    <property type="term" value="C:extracellular region"/>
    <property type="evidence" value="ECO:0007669"/>
    <property type="project" value="TreeGrafter"/>
</dbReference>
<dbReference type="Gene3D" id="2.40.440.10">
    <property type="entry name" value="L,D-transpeptidase catalytic domain-like"/>
    <property type="match status" value="1"/>
</dbReference>
<dbReference type="CDD" id="cd16913">
    <property type="entry name" value="YkuD_like"/>
    <property type="match status" value="1"/>
</dbReference>
<sequence length="428" mass="46608">MRHTFRFGHPDGAARRPRERGARTHVHSRWIEVGVSTRGNGSRGRSSRGALGVVAAALLLLSGCGGGATSAAGSGDGESASAPEPRVSLRPGNGATGVNPKDSIKVSTDRGKLRDVSLVNPSGEEVEGELVDNGSAWKATEPLGYDTTYEWSGEAIGSGGGGTSVSGSFRTIDPQRVVRATINPIDDRTVGVAMPISIKFDEPVENKAEVQRALRVNPSEDVEGAWAWLNDKQLDWRPKEYWPAHTTVEVDAPLYGLDYGDGKYGKADLTTKFEIGRRQVVKADVRSHRLRVVRDGQEVANYPASYGKDSVPDLHTHDGTYMVMAKHPVEIMDNPKYGYTDVKKKWAVRISNHGEFIHENEQNRANIGKRNTSHGCVNLTNADAKDYFDSALIGDPVEVTGSGTDMPAKYAVYDWMLSWDQWQSMSAL</sequence>
<evidence type="ECO:0000313" key="10">
    <source>
        <dbReference type="EMBL" id="ASU80337.1"/>
    </source>
</evidence>
<dbReference type="KEGG" id="aey:CDG81_21000"/>
<feature type="active site" description="Proton donor/acceptor" evidence="7">
    <location>
        <position position="358"/>
    </location>
</feature>
<dbReference type="OrthoDB" id="5242354at2"/>
<keyword evidence="5" id="KW-0012">Acyltransferase</keyword>
<evidence type="ECO:0000259" key="9">
    <source>
        <dbReference type="PROSITE" id="PS52029"/>
    </source>
</evidence>
<dbReference type="PANTHER" id="PTHR30582">
    <property type="entry name" value="L,D-TRANSPEPTIDASE"/>
    <property type="match status" value="1"/>
</dbReference>
<dbReference type="InterPro" id="IPR005490">
    <property type="entry name" value="LD_TPept_cat_dom"/>
</dbReference>